<dbReference type="SUPFAM" id="SSF53850">
    <property type="entry name" value="Periplasmic binding protein-like II"/>
    <property type="match status" value="1"/>
</dbReference>
<feature type="signal peptide" evidence="4">
    <location>
        <begin position="1"/>
        <end position="20"/>
    </location>
</feature>
<proteinExistence type="inferred from homology"/>
<dbReference type="EMBL" id="JAHKKG010000006">
    <property type="protein sequence ID" value="MBU2665950.1"/>
    <property type="molecule type" value="Genomic_DNA"/>
</dbReference>
<evidence type="ECO:0000256" key="4">
    <source>
        <dbReference type="SAM" id="SignalP"/>
    </source>
</evidence>
<feature type="chain" id="PRO_5047133561" evidence="4">
    <location>
        <begin position="21"/>
        <end position="438"/>
    </location>
</feature>
<comment type="similarity">
    <text evidence="1">Belongs to the bacterial solute-binding protein 1 family.</text>
</comment>
<organism evidence="5 6">
    <name type="scientific">Paractinoplanes bogorensis</name>
    <dbReference type="NCBI Taxonomy" id="1610840"/>
    <lineage>
        <taxon>Bacteria</taxon>
        <taxon>Bacillati</taxon>
        <taxon>Actinomycetota</taxon>
        <taxon>Actinomycetes</taxon>
        <taxon>Micromonosporales</taxon>
        <taxon>Micromonosporaceae</taxon>
        <taxon>Paractinoplanes</taxon>
    </lineage>
</organism>
<gene>
    <name evidence="5" type="ORF">KOI35_20775</name>
</gene>
<sequence length="438" mass="46679">MKRKIAAVAAIAATLLGAAACGSNSDDDAPTTSASGKVDGAGKTLKVWLMVDAQSAWKPVVDDASKRFTDATGAQVNVEYQQWANHLTKLDATLAGSDVPDVVELGNTEFPKYVFSGAFGAVNPGDYENSSSWLQGLKGACDFEGKTYCVPYYAGARVLIYRTDLFKAAGIAEAPKTYDEFLSDADKLQAASKSNAKFGAVYMPGQYWYAAMSWVKSTGGDIAKQEGDKWVGQLSQPSSIEGLQRWVDMAKKYSKADPTKNENDQANTFAQGTAAMFYGNAWEQGAAEEVKKDPNNPDSPMVPTKVKGKLAAAPMPEVPSFLGGSNLGITEKSQQKELAAQWIKAFTDSKSMAGLVKANALPNATSLLDQAATDNKTIAPAALAAKNSWFPPNAEKWADVEKSAVLQTMLTDILTGKKSVADGAKWADDQINSTLNES</sequence>
<dbReference type="RefSeq" id="WP_215789159.1">
    <property type="nucleotide sequence ID" value="NZ_JAHKKG010000006.1"/>
</dbReference>
<evidence type="ECO:0000256" key="1">
    <source>
        <dbReference type="ARBA" id="ARBA00008520"/>
    </source>
</evidence>
<evidence type="ECO:0000256" key="2">
    <source>
        <dbReference type="ARBA" id="ARBA00022448"/>
    </source>
</evidence>
<dbReference type="PANTHER" id="PTHR30061">
    <property type="entry name" value="MALTOSE-BINDING PERIPLASMIC PROTEIN"/>
    <property type="match status" value="1"/>
</dbReference>
<keyword evidence="3 4" id="KW-0732">Signal</keyword>
<dbReference type="PANTHER" id="PTHR30061:SF50">
    <property type="entry name" value="MALTOSE_MALTODEXTRIN-BINDING PERIPLASMIC PROTEIN"/>
    <property type="match status" value="1"/>
</dbReference>
<comment type="caution">
    <text evidence="5">The sequence shown here is derived from an EMBL/GenBank/DDBJ whole genome shotgun (WGS) entry which is preliminary data.</text>
</comment>
<keyword evidence="2" id="KW-0813">Transport</keyword>
<protein>
    <submittedName>
        <fullName evidence="5">Extracellular solute-binding protein</fullName>
    </submittedName>
</protein>
<evidence type="ECO:0000256" key="3">
    <source>
        <dbReference type="ARBA" id="ARBA00022729"/>
    </source>
</evidence>
<dbReference type="InterPro" id="IPR006059">
    <property type="entry name" value="SBP"/>
</dbReference>
<keyword evidence="6" id="KW-1185">Reference proteome</keyword>
<dbReference type="Proteomes" id="UP001519654">
    <property type="component" value="Unassembled WGS sequence"/>
</dbReference>
<dbReference type="PROSITE" id="PS51257">
    <property type="entry name" value="PROKAR_LIPOPROTEIN"/>
    <property type="match status" value="1"/>
</dbReference>
<accession>A0ABS5YR71</accession>
<dbReference type="Gene3D" id="3.40.190.10">
    <property type="entry name" value="Periplasmic binding protein-like II"/>
    <property type="match status" value="2"/>
</dbReference>
<dbReference type="Pfam" id="PF01547">
    <property type="entry name" value="SBP_bac_1"/>
    <property type="match status" value="1"/>
</dbReference>
<evidence type="ECO:0000313" key="6">
    <source>
        <dbReference type="Proteomes" id="UP001519654"/>
    </source>
</evidence>
<evidence type="ECO:0000313" key="5">
    <source>
        <dbReference type="EMBL" id="MBU2665950.1"/>
    </source>
</evidence>
<name>A0ABS5YR71_9ACTN</name>
<reference evidence="5 6" key="1">
    <citation type="submission" date="2021-06" db="EMBL/GenBank/DDBJ databases">
        <title>Actinoplanes lichenicola sp. nov., and Actinoplanes ovalisporus sp. nov., isolated from lichen in Thailand.</title>
        <authorList>
            <person name="Saeng-In P."/>
            <person name="Kanchanasin P."/>
            <person name="Yuki M."/>
            <person name="Kudo T."/>
            <person name="Ohkuma M."/>
            <person name="Phongsopitanun W."/>
            <person name="Tanasupawat S."/>
        </authorList>
    </citation>
    <scope>NUCLEOTIDE SEQUENCE [LARGE SCALE GENOMIC DNA]</scope>
    <source>
        <strain evidence="5 6">NBRC 110975</strain>
    </source>
</reference>